<dbReference type="InterPro" id="IPR001296">
    <property type="entry name" value="Glyco_trans_1"/>
</dbReference>
<protein>
    <submittedName>
        <fullName evidence="3">Glycosyltransferase family 4 protein</fullName>
    </submittedName>
</protein>
<proteinExistence type="predicted"/>
<dbReference type="PANTHER" id="PTHR45947:SF3">
    <property type="entry name" value="SULFOQUINOVOSYL TRANSFERASE SQD2"/>
    <property type="match status" value="1"/>
</dbReference>
<evidence type="ECO:0000259" key="1">
    <source>
        <dbReference type="Pfam" id="PF00534"/>
    </source>
</evidence>
<dbReference type="SUPFAM" id="SSF53756">
    <property type="entry name" value="UDP-Glycosyltransferase/glycogen phosphorylase"/>
    <property type="match status" value="1"/>
</dbReference>
<dbReference type="PANTHER" id="PTHR45947">
    <property type="entry name" value="SULFOQUINOVOSYL TRANSFERASE SQD2"/>
    <property type="match status" value="1"/>
</dbReference>
<dbReference type="EMBL" id="SVAF01000008">
    <property type="protein sequence ID" value="MBE6164491.1"/>
    <property type="molecule type" value="Genomic_DNA"/>
</dbReference>
<reference evidence="3" key="1">
    <citation type="submission" date="2019-04" db="EMBL/GenBank/DDBJ databases">
        <title>Evolution of Biomass-Degrading Anaerobic Consortia Revealed by Metagenomics.</title>
        <authorList>
            <person name="Peng X."/>
        </authorList>
    </citation>
    <scope>NUCLEOTIDE SEQUENCE</scope>
    <source>
        <strain evidence="3">SIG195</strain>
    </source>
</reference>
<evidence type="ECO:0000259" key="2">
    <source>
        <dbReference type="Pfam" id="PF13439"/>
    </source>
</evidence>
<evidence type="ECO:0000313" key="3">
    <source>
        <dbReference type="EMBL" id="MBE6164491.1"/>
    </source>
</evidence>
<dbReference type="InterPro" id="IPR050194">
    <property type="entry name" value="Glycosyltransferase_grp1"/>
</dbReference>
<dbReference type="Gene3D" id="3.40.50.2000">
    <property type="entry name" value="Glycogen Phosphorylase B"/>
    <property type="match status" value="2"/>
</dbReference>
<dbReference type="InterPro" id="IPR028098">
    <property type="entry name" value="Glyco_trans_4-like_N"/>
</dbReference>
<comment type="caution">
    <text evidence="3">The sequence shown here is derived from an EMBL/GenBank/DDBJ whole genome shotgun (WGS) entry which is preliminary data.</text>
</comment>
<dbReference type="CDD" id="cd03801">
    <property type="entry name" value="GT4_PimA-like"/>
    <property type="match status" value="1"/>
</dbReference>
<dbReference type="AlphaFoldDB" id="A0A928A3Z2"/>
<dbReference type="Proteomes" id="UP000700800">
    <property type="component" value="Unassembled WGS sequence"/>
</dbReference>
<feature type="domain" description="Glycosyltransferase subfamily 4-like N-terminal" evidence="2">
    <location>
        <begin position="14"/>
        <end position="182"/>
    </location>
</feature>
<organism evidence="3 4">
    <name type="scientific">Streptococcus gallolyticus</name>
    <dbReference type="NCBI Taxonomy" id="315405"/>
    <lineage>
        <taxon>Bacteria</taxon>
        <taxon>Bacillati</taxon>
        <taxon>Bacillota</taxon>
        <taxon>Bacilli</taxon>
        <taxon>Lactobacillales</taxon>
        <taxon>Streptococcaceae</taxon>
        <taxon>Streptococcus</taxon>
    </lineage>
</organism>
<gene>
    <name evidence="3" type="ORF">E7156_04140</name>
</gene>
<evidence type="ECO:0000313" key="4">
    <source>
        <dbReference type="Proteomes" id="UP000700800"/>
    </source>
</evidence>
<dbReference type="Pfam" id="PF00534">
    <property type="entry name" value="Glycos_transf_1"/>
    <property type="match status" value="1"/>
</dbReference>
<accession>A0A928A3Z2</accession>
<name>A0A928A3Z2_9STRE</name>
<dbReference type="GO" id="GO:0016757">
    <property type="term" value="F:glycosyltransferase activity"/>
    <property type="evidence" value="ECO:0007669"/>
    <property type="project" value="InterPro"/>
</dbReference>
<sequence length="379" mass="43040">MKKICFVTHLPNLNGATRSLLDLLDGLDQTKFEPLVLINSEGPIIEELQKRNIRYRKTFYAPATNSTNKIKNIAKAVLNSSLVNRFSVSLVKKIFQEEKIDIVHNNSYLVSVGMQAAKELGIPYVCHLREFVFEDHGRSFFCEERQTDLLRNANAVIAITKAVKEKFQPDTPKEIIVLFDGIKVENYEIKPRELFRNSDINILMAGRISPGKGQLDSIKAVEYVRKKLPNRNIKLKVVGGIGDSDYYQKITGYVSENKLDFVEIHEFVSDLKKIRENTDIGLTCSSFEALGRVTVENMLSSLVTIGADSAGTLELIENGKNGYLYEKEDFRDLADKIIYAILNKENSEQLAKVAHDEAMINFDIKNYSRKLEDTYSKLI</sequence>
<feature type="domain" description="Glycosyl transferase family 1" evidence="1">
    <location>
        <begin position="188"/>
        <end position="353"/>
    </location>
</feature>
<dbReference type="Pfam" id="PF13439">
    <property type="entry name" value="Glyco_transf_4"/>
    <property type="match status" value="1"/>
</dbReference>